<evidence type="ECO:0000256" key="2">
    <source>
        <dbReference type="ARBA" id="ARBA00023027"/>
    </source>
</evidence>
<comment type="similarity">
    <text evidence="3">Belongs to the UDP-glucose/GDP-mannose dehydrogenase family.</text>
</comment>
<dbReference type="Pfam" id="PF03721">
    <property type="entry name" value="UDPG_MGDP_dh_N"/>
    <property type="match status" value="1"/>
</dbReference>
<dbReference type="PANTHER" id="PTHR43491">
    <property type="entry name" value="UDP-N-ACETYL-D-MANNOSAMINE DEHYDROGENASE"/>
    <property type="match status" value="1"/>
</dbReference>
<dbReference type="SUPFAM" id="SSF48179">
    <property type="entry name" value="6-phosphogluconate dehydrogenase C-terminal domain-like"/>
    <property type="match status" value="1"/>
</dbReference>
<evidence type="ECO:0000256" key="4">
    <source>
        <dbReference type="SAM" id="Phobius"/>
    </source>
</evidence>
<dbReference type="InterPro" id="IPR014027">
    <property type="entry name" value="UDP-Glc/GDP-Man_DH_C"/>
</dbReference>
<evidence type="ECO:0000256" key="1">
    <source>
        <dbReference type="ARBA" id="ARBA00023002"/>
    </source>
</evidence>
<dbReference type="OrthoDB" id="9803238at2"/>
<keyword evidence="4" id="KW-1133">Transmembrane helix</keyword>
<proteinExistence type="inferred from homology"/>
<feature type="domain" description="UDP-glucose/GDP-mannose dehydrogenase C-terminal" evidence="5">
    <location>
        <begin position="327"/>
        <end position="422"/>
    </location>
</feature>
<dbReference type="Proteomes" id="UP000293142">
    <property type="component" value="Unassembled WGS sequence"/>
</dbReference>
<comment type="caution">
    <text evidence="6">The sequence shown here is derived from an EMBL/GenBank/DDBJ whole genome shotgun (WGS) entry which is preliminary data.</text>
</comment>
<dbReference type="PANTHER" id="PTHR43491:SF1">
    <property type="entry name" value="UDP-N-ACETYL-D-MANNOSAMINE DEHYDROGENASE"/>
    <property type="match status" value="1"/>
</dbReference>
<dbReference type="InterPro" id="IPR017476">
    <property type="entry name" value="UDP-Glc/GDP-Man"/>
</dbReference>
<dbReference type="GO" id="GO:0016616">
    <property type="term" value="F:oxidoreductase activity, acting on the CH-OH group of donors, NAD or NADP as acceptor"/>
    <property type="evidence" value="ECO:0007669"/>
    <property type="project" value="InterPro"/>
</dbReference>
<evidence type="ECO:0000313" key="7">
    <source>
        <dbReference type="Proteomes" id="UP000293142"/>
    </source>
</evidence>
<dbReference type="InterPro" id="IPR036291">
    <property type="entry name" value="NAD(P)-bd_dom_sf"/>
</dbReference>
<name>A0A4V2J496_9BACL</name>
<protein>
    <submittedName>
        <fullName evidence="6">Nucleotide sugar dehydrogenase</fullName>
    </submittedName>
</protein>
<dbReference type="PIRSF" id="PIRSF500136">
    <property type="entry name" value="UDP_ManNAc_DH"/>
    <property type="match status" value="1"/>
</dbReference>
<keyword evidence="4" id="KW-0472">Membrane</keyword>
<dbReference type="GO" id="GO:0016628">
    <property type="term" value="F:oxidoreductase activity, acting on the CH-CH group of donors, NAD or NADP as acceptor"/>
    <property type="evidence" value="ECO:0007669"/>
    <property type="project" value="InterPro"/>
</dbReference>
<keyword evidence="7" id="KW-1185">Reference proteome</keyword>
<keyword evidence="1" id="KW-0560">Oxidoreductase</keyword>
<sequence>MLEQEHSDTSEFPTVAVVGLGYVGLPLSLLFARKGFQVIGIDLDRSKIETLRKGRSYIPDIPDDAVQSVLNSARFTQTDNYDAIDHADTIILCVPTPLSAAHTPDLQFLKLAGEEIGRRVKPGQIIVLESSTYPGTTTEILMPLLEQTGLSVGNDIFLGFSPERVDPGNKQYSIEQITKIVSGVTSACKNKIYEVYSRAFDKVITVSSTEAAEMTKLLENCYRFVNISLINEMAMICDRLDIDVWEIIEAAATKPFGFSAFYPGPGVGGHCIPVDPIYLQWKMKQYGMDAMFIELSNNINQMMPSYIVQQIQSALAPDKPMKDANILVYGAAYKKDINDARETSASEIIYLFKKLGAHVVYHDPYVPSLLVKEERMIGVELSEAALQRADCVLILTDHSCIPMQQIMDHARLIYDTRNVTKGMKGKAKVIRLGGK</sequence>
<dbReference type="GO" id="GO:0051287">
    <property type="term" value="F:NAD binding"/>
    <property type="evidence" value="ECO:0007669"/>
    <property type="project" value="InterPro"/>
</dbReference>
<dbReference type="EMBL" id="SIRE01000009">
    <property type="protein sequence ID" value="TBL78641.1"/>
    <property type="molecule type" value="Genomic_DNA"/>
</dbReference>
<dbReference type="SUPFAM" id="SSF51735">
    <property type="entry name" value="NAD(P)-binding Rossmann-fold domains"/>
    <property type="match status" value="1"/>
</dbReference>
<dbReference type="InterPro" id="IPR028359">
    <property type="entry name" value="UDP_ManNAc/GlcNAc_DH"/>
</dbReference>
<dbReference type="InterPro" id="IPR036220">
    <property type="entry name" value="UDP-Glc/GDP-Man_DH_C_sf"/>
</dbReference>
<dbReference type="Pfam" id="PF03720">
    <property type="entry name" value="UDPG_MGDP_dh_C"/>
    <property type="match status" value="1"/>
</dbReference>
<dbReference type="AlphaFoldDB" id="A0A4V2J496"/>
<dbReference type="Pfam" id="PF00984">
    <property type="entry name" value="UDPG_MGDP_dh"/>
    <property type="match status" value="1"/>
</dbReference>
<evidence type="ECO:0000313" key="6">
    <source>
        <dbReference type="EMBL" id="TBL78641.1"/>
    </source>
</evidence>
<dbReference type="InterPro" id="IPR008927">
    <property type="entry name" value="6-PGluconate_DH-like_C_sf"/>
</dbReference>
<dbReference type="NCBIfam" id="TIGR03026">
    <property type="entry name" value="NDP-sugDHase"/>
    <property type="match status" value="1"/>
</dbReference>
<organism evidence="6 7">
    <name type="scientific">Paenibacillus thalictri</name>
    <dbReference type="NCBI Taxonomy" id="2527873"/>
    <lineage>
        <taxon>Bacteria</taxon>
        <taxon>Bacillati</taxon>
        <taxon>Bacillota</taxon>
        <taxon>Bacilli</taxon>
        <taxon>Bacillales</taxon>
        <taxon>Paenibacillaceae</taxon>
        <taxon>Paenibacillus</taxon>
    </lineage>
</organism>
<dbReference type="Gene3D" id="3.40.50.720">
    <property type="entry name" value="NAD(P)-binding Rossmann-like Domain"/>
    <property type="match status" value="2"/>
</dbReference>
<keyword evidence="2" id="KW-0520">NAD</keyword>
<evidence type="ECO:0000259" key="5">
    <source>
        <dbReference type="SMART" id="SM00984"/>
    </source>
</evidence>
<dbReference type="InterPro" id="IPR014026">
    <property type="entry name" value="UDP-Glc/GDP-Man_DH_dimer"/>
</dbReference>
<evidence type="ECO:0000256" key="3">
    <source>
        <dbReference type="PIRNR" id="PIRNR000124"/>
    </source>
</evidence>
<dbReference type="GO" id="GO:0000271">
    <property type="term" value="P:polysaccharide biosynthetic process"/>
    <property type="evidence" value="ECO:0007669"/>
    <property type="project" value="InterPro"/>
</dbReference>
<reference evidence="6 7" key="1">
    <citation type="submission" date="2019-02" db="EMBL/GenBank/DDBJ databases">
        <title>Paenibacillus sp. nov., isolated from surface-sterilized tissue of Thalictrum simplex L.</title>
        <authorList>
            <person name="Tuo L."/>
        </authorList>
    </citation>
    <scope>NUCLEOTIDE SEQUENCE [LARGE SCALE GENOMIC DNA]</scope>
    <source>
        <strain evidence="6 7">N2SHLJ1</strain>
    </source>
</reference>
<feature type="transmembrane region" description="Helical" evidence="4">
    <location>
        <begin position="12"/>
        <end position="32"/>
    </location>
</feature>
<dbReference type="SUPFAM" id="SSF52413">
    <property type="entry name" value="UDP-glucose/GDP-mannose dehydrogenase C-terminal domain"/>
    <property type="match status" value="1"/>
</dbReference>
<keyword evidence="4" id="KW-0812">Transmembrane</keyword>
<dbReference type="InterPro" id="IPR001732">
    <property type="entry name" value="UDP-Glc/GDP-Man_DH_N"/>
</dbReference>
<gene>
    <name evidence="6" type="ORF">EYB31_14180</name>
</gene>
<accession>A0A4V2J496</accession>
<dbReference type="SMART" id="SM00984">
    <property type="entry name" value="UDPG_MGDP_dh_C"/>
    <property type="match status" value="1"/>
</dbReference>
<dbReference type="PIRSF" id="PIRSF000124">
    <property type="entry name" value="UDPglc_GDPman_dh"/>
    <property type="match status" value="1"/>
</dbReference>